<dbReference type="GO" id="GO:0004177">
    <property type="term" value="F:aminopeptidase activity"/>
    <property type="evidence" value="ECO:0007669"/>
    <property type="project" value="UniProtKB-KW"/>
</dbReference>
<keyword evidence="4" id="KW-1185">Reference proteome</keyword>
<dbReference type="RefSeq" id="WP_209491095.1">
    <property type="nucleotide sequence ID" value="NZ_JAGGLC010000002.1"/>
</dbReference>
<dbReference type="Gene3D" id="3.40.350.10">
    <property type="entry name" value="Creatinase/prolidase N-terminal domain"/>
    <property type="match status" value="1"/>
</dbReference>
<dbReference type="PANTHER" id="PTHR46112:SF2">
    <property type="entry name" value="XAA-PRO AMINOPEPTIDASE P-RELATED"/>
    <property type="match status" value="1"/>
</dbReference>
<dbReference type="InterPro" id="IPR036005">
    <property type="entry name" value="Creatinase/aminopeptidase-like"/>
</dbReference>
<dbReference type="InterPro" id="IPR029149">
    <property type="entry name" value="Creatin/AminoP/Spt16_N"/>
</dbReference>
<feature type="domain" description="Creatinase N-terminal" evidence="2">
    <location>
        <begin position="17"/>
        <end position="146"/>
    </location>
</feature>
<dbReference type="Gene3D" id="3.90.230.10">
    <property type="entry name" value="Creatinase/methionine aminopeptidase superfamily"/>
    <property type="match status" value="1"/>
</dbReference>
<dbReference type="OrthoDB" id="1346at2157"/>
<dbReference type="Pfam" id="PF00557">
    <property type="entry name" value="Peptidase_M24"/>
    <property type="match status" value="1"/>
</dbReference>
<dbReference type="PANTHER" id="PTHR46112">
    <property type="entry name" value="AMINOPEPTIDASE"/>
    <property type="match status" value="1"/>
</dbReference>
<organism evidence="3 4">
    <name type="scientific">Halolamina salifodinae</name>
    <dbReference type="NCBI Taxonomy" id="1202767"/>
    <lineage>
        <taxon>Archaea</taxon>
        <taxon>Methanobacteriati</taxon>
        <taxon>Methanobacteriota</taxon>
        <taxon>Stenosarchaea group</taxon>
        <taxon>Halobacteria</taxon>
        <taxon>Halobacteriales</taxon>
        <taxon>Haloferacaceae</taxon>
    </lineage>
</organism>
<comment type="caution">
    <text evidence="3">The sequence shown here is derived from an EMBL/GenBank/DDBJ whole genome shotgun (WGS) entry which is preliminary data.</text>
</comment>
<keyword evidence="3" id="KW-0031">Aminopeptidase</keyword>
<evidence type="ECO:0000313" key="3">
    <source>
        <dbReference type="EMBL" id="MBP1986818.1"/>
    </source>
</evidence>
<dbReference type="SUPFAM" id="SSF53092">
    <property type="entry name" value="Creatinase/prolidase N-terminal domain"/>
    <property type="match status" value="1"/>
</dbReference>
<dbReference type="AlphaFoldDB" id="A0A8T4H0F0"/>
<dbReference type="InterPro" id="IPR000587">
    <property type="entry name" value="Creatinase_N"/>
</dbReference>
<name>A0A8T4H0F0_9EURY</name>
<keyword evidence="3" id="KW-0645">Protease</keyword>
<evidence type="ECO:0000259" key="2">
    <source>
        <dbReference type="Pfam" id="PF01321"/>
    </source>
</evidence>
<protein>
    <submittedName>
        <fullName evidence="3">Xaa-Pro aminopeptidase</fullName>
    </submittedName>
</protein>
<dbReference type="InterPro" id="IPR050659">
    <property type="entry name" value="Peptidase_M24B"/>
</dbReference>
<proteinExistence type="predicted"/>
<gene>
    <name evidence="3" type="ORF">J2753_001312</name>
</gene>
<evidence type="ECO:0000313" key="4">
    <source>
        <dbReference type="Proteomes" id="UP000823736"/>
    </source>
</evidence>
<reference evidence="3" key="1">
    <citation type="submission" date="2021-03" db="EMBL/GenBank/DDBJ databases">
        <title>Genomic Encyclopedia of Type Strains, Phase IV (KMG-IV): sequencing the most valuable type-strain genomes for metagenomic binning, comparative biology and taxonomic classification.</title>
        <authorList>
            <person name="Goeker M."/>
        </authorList>
    </citation>
    <scope>NUCLEOTIDE SEQUENCE</scope>
    <source>
        <strain evidence="3">DSM 26232</strain>
    </source>
</reference>
<accession>A0A8T4H0F0</accession>
<dbReference type="Proteomes" id="UP000823736">
    <property type="component" value="Unassembled WGS sequence"/>
</dbReference>
<sequence>MKDISPSPHDRFVDDDRLGRVRNHIAETDLDGFVAFSPPNSYYLSGCYAGMYSRPVIGLVTLEESVFVGPRLEERKADRTAWTDRALFYEDSDSPFEVLAEAVPENVDVLGYDADHARPEWVNELEGRVEPEFVDASDQFLSLRIVKTAWELDKIRRAQDLANAGCEAMFDAIRSGVPEIEAVEEVQQAYYRTYLEQHSEFDIGTANELGQYGFASVLSGPHALEPHSLSSSRQIESGDSVVGISLPSIQGYICEEERTFLVGDVDDEVTDAMETLVNVREQVIDRIGPGESVAEIDAWTFDQIEQAGLADKVQHRTGHGEGITIHENPALNAQSPGELKPGMVISVEPGLYFHEKGNALRHSDTLIVTENGAERITETDADVLTVN</sequence>
<dbReference type="Pfam" id="PF01321">
    <property type="entry name" value="Creatinase_N"/>
    <property type="match status" value="1"/>
</dbReference>
<dbReference type="InterPro" id="IPR000994">
    <property type="entry name" value="Pept_M24"/>
</dbReference>
<feature type="domain" description="Peptidase M24" evidence="1">
    <location>
        <begin position="154"/>
        <end position="370"/>
    </location>
</feature>
<evidence type="ECO:0000259" key="1">
    <source>
        <dbReference type="Pfam" id="PF00557"/>
    </source>
</evidence>
<dbReference type="EMBL" id="JAGGLC010000002">
    <property type="protein sequence ID" value="MBP1986818.1"/>
    <property type="molecule type" value="Genomic_DNA"/>
</dbReference>
<keyword evidence="3" id="KW-0378">Hydrolase</keyword>
<dbReference type="SUPFAM" id="SSF55920">
    <property type="entry name" value="Creatinase/aminopeptidase"/>
    <property type="match status" value="1"/>
</dbReference>